<evidence type="ECO:0000313" key="3">
    <source>
        <dbReference type="Proteomes" id="UP000000763"/>
    </source>
</evidence>
<evidence type="ECO:0000256" key="1">
    <source>
        <dbReference type="SAM" id="MobiDB-lite"/>
    </source>
</evidence>
<feature type="compositionally biased region" description="Low complexity" evidence="1">
    <location>
        <begin position="49"/>
        <end position="63"/>
    </location>
</feature>
<sequence>MPLPPPVVTNDGRGPAARRPPCTAPLAFTPPPAALRRARPHRAPPHRQPPAAAARGPATGRPAGWEGEAGRKGEEEGERRGGEEEGEELEKRVREDRSEERRVGHPRRARRGGAIGTGGGYPGGVHWSSLAELYHATVAIHH</sequence>
<dbReference type="AlphaFoldDB" id="Q67IU9"/>
<organism evidence="2 3">
    <name type="scientific">Oryza sativa subsp. japonica</name>
    <name type="common">Rice</name>
    <dbReference type="NCBI Taxonomy" id="39947"/>
    <lineage>
        <taxon>Eukaryota</taxon>
        <taxon>Viridiplantae</taxon>
        <taxon>Streptophyta</taxon>
        <taxon>Embryophyta</taxon>
        <taxon>Tracheophyta</taxon>
        <taxon>Spermatophyta</taxon>
        <taxon>Magnoliopsida</taxon>
        <taxon>Liliopsida</taxon>
        <taxon>Poales</taxon>
        <taxon>Poaceae</taxon>
        <taxon>BOP clade</taxon>
        <taxon>Oryzoideae</taxon>
        <taxon>Oryzeae</taxon>
        <taxon>Oryzinae</taxon>
        <taxon>Oryza</taxon>
        <taxon>Oryza sativa</taxon>
    </lineage>
</organism>
<proteinExistence type="predicted"/>
<name>Q67IU9_ORYSJ</name>
<dbReference type="EMBL" id="AP007205">
    <property type="protein sequence ID" value="BAD38592.1"/>
    <property type="molecule type" value="Genomic_DNA"/>
</dbReference>
<reference evidence="3" key="2">
    <citation type="journal article" date="2008" name="Nucleic Acids Res.">
        <title>The rice annotation project database (RAP-DB): 2008 update.</title>
        <authorList>
            <consortium name="The rice annotation project (RAP)"/>
        </authorList>
    </citation>
    <scope>GENOME REANNOTATION</scope>
    <source>
        <strain evidence="3">cv. Nipponbare</strain>
    </source>
</reference>
<accession>Q67IU9</accession>
<dbReference type="Proteomes" id="UP000000763">
    <property type="component" value="Chromosome 6"/>
</dbReference>
<reference evidence="3" key="1">
    <citation type="journal article" date="2005" name="Nature">
        <title>The map-based sequence of the rice genome.</title>
        <authorList>
            <consortium name="International rice genome sequencing project (IRGSP)"/>
            <person name="Matsumoto T."/>
            <person name="Wu J."/>
            <person name="Kanamori H."/>
            <person name="Katayose Y."/>
            <person name="Fujisawa M."/>
            <person name="Namiki N."/>
            <person name="Mizuno H."/>
            <person name="Yamamoto K."/>
            <person name="Antonio B.A."/>
            <person name="Baba T."/>
            <person name="Sakata K."/>
            <person name="Nagamura Y."/>
            <person name="Aoki H."/>
            <person name="Arikawa K."/>
            <person name="Arita K."/>
            <person name="Bito T."/>
            <person name="Chiden Y."/>
            <person name="Fujitsuka N."/>
            <person name="Fukunaka R."/>
            <person name="Hamada M."/>
            <person name="Harada C."/>
            <person name="Hayashi A."/>
            <person name="Hijishita S."/>
            <person name="Honda M."/>
            <person name="Hosokawa S."/>
            <person name="Ichikawa Y."/>
            <person name="Idonuma A."/>
            <person name="Iijima M."/>
            <person name="Ikeda M."/>
            <person name="Ikeno M."/>
            <person name="Ito K."/>
            <person name="Ito S."/>
            <person name="Ito T."/>
            <person name="Ito Y."/>
            <person name="Ito Y."/>
            <person name="Iwabuchi A."/>
            <person name="Kamiya K."/>
            <person name="Karasawa W."/>
            <person name="Kurita K."/>
            <person name="Katagiri S."/>
            <person name="Kikuta A."/>
            <person name="Kobayashi H."/>
            <person name="Kobayashi N."/>
            <person name="Machita K."/>
            <person name="Maehara T."/>
            <person name="Masukawa M."/>
            <person name="Mizubayashi T."/>
            <person name="Mukai Y."/>
            <person name="Nagasaki H."/>
            <person name="Nagata Y."/>
            <person name="Naito S."/>
            <person name="Nakashima M."/>
            <person name="Nakama Y."/>
            <person name="Nakamichi Y."/>
            <person name="Nakamura M."/>
            <person name="Meguro A."/>
            <person name="Negishi M."/>
            <person name="Ohta I."/>
            <person name="Ohta T."/>
            <person name="Okamoto M."/>
            <person name="Ono N."/>
            <person name="Saji S."/>
            <person name="Sakaguchi M."/>
            <person name="Sakai K."/>
            <person name="Shibata M."/>
            <person name="Shimokawa T."/>
            <person name="Song J."/>
            <person name="Takazaki Y."/>
            <person name="Terasawa K."/>
            <person name="Tsugane M."/>
            <person name="Tsuji K."/>
            <person name="Ueda S."/>
            <person name="Waki K."/>
            <person name="Yamagata H."/>
            <person name="Yamamoto M."/>
            <person name="Yamamoto S."/>
            <person name="Yamane H."/>
            <person name="Yoshiki S."/>
            <person name="Yoshihara R."/>
            <person name="Yukawa K."/>
            <person name="Zhong H."/>
            <person name="Yano M."/>
            <person name="Yuan Q."/>
            <person name="Ouyang S."/>
            <person name="Liu J."/>
            <person name="Jones K.M."/>
            <person name="Gansberger K."/>
            <person name="Moffat K."/>
            <person name="Hill J."/>
            <person name="Bera J."/>
            <person name="Fadrosh D."/>
            <person name="Jin S."/>
            <person name="Johri S."/>
            <person name="Kim M."/>
            <person name="Overton L."/>
            <person name="Reardon M."/>
            <person name="Tsitrin T."/>
            <person name="Vuong H."/>
            <person name="Weaver B."/>
            <person name="Ciecko A."/>
            <person name="Tallon L."/>
            <person name="Jackson J."/>
            <person name="Pai G."/>
            <person name="Aken S.V."/>
            <person name="Utterback T."/>
            <person name="Reidmuller S."/>
            <person name="Feldblyum T."/>
            <person name="Hsiao J."/>
            <person name="Zismann V."/>
            <person name="Iobst S."/>
            <person name="de Vazeille A.R."/>
            <person name="Buell C.R."/>
            <person name="Ying K."/>
            <person name="Li Y."/>
            <person name="Lu T."/>
            <person name="Huang Y."/>
            <person name="Zhao Q."/>
            <person name="Feng Q."/>
            <person name="Zhang L."/>
            <person name="Zhu J."/>
            <person name="Weng Q."/>
            <person name="Mu J."/>
            <person name="Lu Y."/>
            <person name="Fan D."/>
            <person name="Liu Y."/>
            <person name="Guan J."/>
            <person name="Zhang Y."/>
            <person name="Yu S."/>
            <person name="Liu X."/>
            <person name="Zhang Y."/>
            <person name="Hong G."/>
            <person name="Han B."/>
            <person name="Choisne N."/>
            <person name="Demange N."/>
            <person name="Orjeda G."/>
            <person name="Samain S."/>
            <person name="Cattolico L."/>
            <person name="Pelletier E."/>
            <person name="Couloux A."/>
            <person name="Segurens B."/>
            <person name="Wincker P."/>
            <person name="D'Hont A."/>
            <person name="Scarpelli C."/>
            <person name="Weissenbach J."/>
            <person name="Salanoubat M."/>
            <person name="Quetier F."/>
            <person name="Yu Y."/>
            <person name="Kim H.R."/>
            <person name="Rambo T."/>
            <person name="Currie J."/>
            <person name="Collura K."/>
            <person name="Luo M."/>
            <person name="Yang T."/>
            <person name="Ammiraju J.S.S."/>
            <person name="Engler F."/>
            <person name="Soderlund C."/>
            <person name="Wing R.A."/>
            <person name="Palmer L.E."/>
            <person name="de la Bastide M."/>
            <person name="Spiegel L."/>
            <person name="Nascimento L."/>
            <person name="Zutavern T."/>
            <person name="O'Shaughnessy A."/>
            <person name="Dike S."/>
            <person name="Dedhia N."/>
            <person name="Preston R."/>
            <person name="Balija V."/>
            <person name="McCombie W.R."/>
            <person name="Chow T."/>
            <person name="Chen H."/>
            <person name="Chung M."/>
            <person name="Chen C."/>
            <person name="Shaw J."/>
            <person name="Wu H."/>
            <person name="Hsiao K."/>
            <person name="Chao Y."/>
            <person name="Chu M."/>
            <person name="Cheng C."/>
            <person name="Hour A."/>
            <person name="Lee P."/>
            <person name="Lin S."/>
            <person name="Lin Y."/>
            <person name="Liou J."/>
            <person name="Liu S."/>
            <person name="Hsing Y."/>
            <person name="Raghuvanshi S."/>
            <person name="Mohanty A."/>
            <person name="Bharti A.K."/>
            <person name="Gaur A."/>
            <person name="Gupta V."/>
            <person name="Kumar D."/>
            <person name="Ravi V."/>
            <person name="Vij S."/>
            <person name="Kapur A."/>
            <person name="Khurana P."/>
            <person name="Khurana P."/>
            <person name="Khurana J.P."/>
            <person name="Tyagi A.K."/>
            <person name="Gaikwad K."/>
            <person name="Singh A."/>
            <person name="Dalal V."/>
            <person name="Srivastava S."/>
            <person name="Dixit A."/>
            <person name="Pal A.K."/>
            <person name="Ghazi I.A."/>
            <person name="Yadav M."/>
            <person name="Pandit A."/>
            <person name="Bhargava A."/>
            <person name="Sureshbabu K."/>
            <person name="Batra K."/>
            <person name="Sharma T.R."/>
            <person name="Mohapatra T."/>
            <person name="Singh N.K."/>
            <person name="Messing J."/>
            <person name="Nelson A.B."/>
            <person name="Fuks G."/>
            <person name="Kavchok S."/>
            <person name="Keizer G."/>
            <person name="Linton E."/>
            <person name="Llaca V."/>
            <person name="Song R."/>
            <person name="Tanyolac B."/>
            <person name="Young S."/>
            <person name="Ho-Il K."/>
            <person name="Hahn J.H."/>
            <person name="Sangsakoo G."/>
            <person name="Vanavichit A."/>
            <person name="de Mattos Luiz.A.T."/>
            <person name="Zimmer P.D."/>
            <person name="Malone G."/>
            <person name="Dellagostin O."/>
            <person name="de Oliveira A.C."/>
            <person name="Bevan M."/>
            <person name="Bancroft I."/>
            <person name="Minx P."/>
            <person name="Cordum H."/>
            <person name="Wilson R."/>
            <person name="Cheng Z."/>
            <person name="Jin W."/>
            <person name="Jiang J."/>
            <person name="Leong S.A."/>
            <person name="Iwama H."/>
            <person name="Gojobori T."/>
            <person name="Itoh T."/>
            <person name="Niimura Y."/>
            <person name="Fujii Y."/>
            <person name="Habara T."/>
            <person name="Sakai H."/>
            <person name="Sato Y."/>
            <person name="Wilson G."/>
            <person name="Kumar K."/>
            <person name="McCouch S."/>
            <person name="Juretic N."/>
            <person name="Hoen D."/>
            <person name="Wright S."/>
            <person name="Bruskiewich R."/>
            <person name="Bureau T."/>
            <person name="Miyao A."/>
            <person name="Hirochika H."/>
            <person name="Nishikawa T."/>
            <person name="Kadowaki K."/>
            <person name="Sugiura M."/>
            <person name="Burr B."/>
            <person name="Sasaki T."/>
        </authorList>
    </citation>
    <scope>NUCLEOTIDE SEQUENCE [LARGE SCALE GENOMIC DNA]</scope>
    <source>
        <strain evidence="3">cv. Nipponbare</strain>
    </source>
</reference>
<feature type="region of interest" description="Disordered" evidence="1">
    <location>
        <begin position="1"/>
        <end position="119"/>
    </location>
</feature>
<evidence type="ECO:0000313" key="2">
    <source>
        <dbReference type="EMBL" id="BAD38592.1"/>
    </source>
</evidence>
<feature type="compositionally biased region" description="Basic residues" evidence="1">
    <location>
        <begin position="36"/>
        <end position="45"/>
    </location>
</feature>
<feature type="compositionally biased region" description="Basic and acidic residues" evidence="1">
    <location>
        <begin position="68"/>
        <end position="103"/>
    </location>
</feature>
<protein>
    <submittedName>
        <fullName evidence="2">Uncharacterized protein</fullName>
    </submittedName>
</protein>
<gene>
    <name evidence="2" type="primary">OSJNBa0048L03.44</name>
</gene>